<name>A0A7C8RCP2_ORBOL</name>
<gene>
    <name evidence="2" type="ORF">TWF970_004830</name>
</gene>
<dbReference type="AlphaFoldDB" id="A0A7C8RCP2"/>
<evidence type="ECO:0000256" key="1">
    <source>
        <dbReference type="SAM" id="Phobius"/>
    </source>
</evidence>
<organism evidence="2 3">
    <name type="scientific">Orbilia oligospora</name>
    <name type="common">Nematode-trapping fungus</name>
    <name type="synonym">Arthrobotrys oligospora</name>
    <dbReference type="NCBI Taxonomy" id="2813651"/>
    <lineage>
        <taxon>Eukaryota</taxon>
        <taxon>Fungi</taxon>
        <taxon>Dikarya</taxon>
        <taxon>Ascomycota</taxon>
        <taxon>Pezizomycotina</taxon>
        <taxon>Orbiliomycetes</taxon>
        <taxon>Orbiliales</taxon>
        <taxon>Orbiliaceae</taxon>
        <taxon>Orbilia</taxon>
    </lineage>
</organism>
<accession>A0A7C8RCP2</accession>
<evidence type="ECO:0000313" key="3">
    <source>
        <dbReference type="Proteomes" id="UP000474640"/>
    </source>
</evidence>
<sequence>MSHLKRWLRVKVLLPIIIIVAFYNGFWQLSLFHFGFFLAEIHADITPNHDDPPTSELNFDSLPIYKLQRMVFKRPFTILKTGGPVSLFVIGLYFCSYPETLLDANLPTGYGNLTLWRPPAYKGLDIMVFWRALGAKLICFSILFLPPIQNVLCTRFRQYLGKISFSLYLAHVTMN</sequence>
<evidence type="ECO:0008006" key="4">
    <source>
        <dbReference type="Google" id="ProtNLM"/>
    </source>
</evidence>
<feature type="transmembrane region" description="Helical" evidence="1">
    <location>
        <begin position="12"/>
        <end position="39"/>
    </location>
</feature>
<keyword evidence="1" id="KW-1133">Transmembrane helix</keyword>
<evidence type="ECO:0000313" key="2">
    <source>
        <dbReference type="EMBL" id="KAF3277952.1"/>
    </source>
</evidence>
<feature type="transmembrane region" description="Helical" evidence="1">
    <location>
        <begin position="128"/>
        <end position="148"/>
    </location>
</feature>
<comment type="caution">
    <text evidence="2">The sequence shown here is derived from an EMBL/GenBank/DDBJ whole genome shotgun (WGS) entry which is preliminary data.</text>
</comment>
<keyword evidence="1" id="KW-0472">Membrane</keyword>
<keyword evidence="1" id="KW-0812">Transmembrane</keyword>
<dbReference type="EMBL" id="JAABOJ010000026">
    <property type="protein sequence ID" value="KAF3277952.1"/>
    <property type="molecule type" value="Genomic_DNA"/>
</dbReference>
<dbReference type="OrthoDB" id="5819582at2759"/>
<dbReference type="Proteomes" id="UP000474640">
    <property type="component" value="Unassembled WGS sequence"/>
</dbReference>
<protein>
    <recommendedName>
        <fullName evidence="4">Acyltransferase 3 domain-containing protein</fullName>
    </recommendedName>
</protein>
<reference evidence="2 3" key="1">
    <citation type="submission" date="2020-01" db="EMBL/GenBank/DDBJ databases">
        <authorList>
            <person name="Palmer J.M."/>
        </authorList>
    </citation>
    <scope>NUCLEOTIDE SEQUENCE [LARGE SCALE GENOMIC DNA]</scope>
    <source>
        <strain evidence="2 3">TWF970</strain>
    </source>
</reference>
<proteinExistence type="predicted"/>